<geneLocation type="plasmid" evidence="3 4">
    <name>unnamed7</name>
</geneLocation>
<dbReference type="Pfam" id="PF13478">
    <property type="entry name" value="XdhC_C"/>
    <property type="match status" value="1"/>
</dbReference>
<gene>
    <name evidence="3" type="primary">xdhC</name>
    <name evidence="3" type="ORF">DM194_18375</name>
</gene>
<dbReference type="KEGG" id="azm:DM194_18375"/>
<dbReference type="PANTHER" id="PTHR30388">
    <property type="entry name" value="ALDEHYDE OXIDOREDUCTASE MOLYBDENUM COFACTOR ASSEMBLY PROTEIN"/>
    <property type="match status" value="1"/>
</dbReference>
<dbReference type="NCBIfam" id="TIGR02964">
    <property type="entry name" value="xanthine_xdhC"/>
    <property type="match status" value="1"/>
</dbReference>
<dbReference type="Pfam" id="PF02625">
    <property type="entry name" value="XdhC_CoxI"/>
    <property type="match status" value="1"/>
</dbReference>
<reference evidence="3 4" key="1">
    <citation type="submission" date="2018-06" db="EMBL/GenBank/DDBJ databases">
        <title>Complete genome sequencing of Azospirillum sp. M2T2B2.</title>
        <authorList>
            <person name="Heo J."/>
            <person name="Kim S.-J."/>
            <person name="Kwon S.-W."/>
            <person name="Anandham R."/>
        </authorList>
    </citation>
    <scope>NUCLEOTIDE SEQUENCE [LARGE SCALE GENOMIC DNA]</scope>
    <source>
        <strain evidence="3 4">M2T2B2</strain>
        <plasmid evidence="3 4">unnamed7</plasmid>
    </source>
</reference>
<dbReference type="AlphaFoldDB" id="A0A2U9SBB0"/>
<dbReference type="SUPFAM" id="SSF51735">
    <property type="entry name" value="NAD(P)-binding Rossmann-fold domains"/>
    <property type="match status" value="1"/>
</dbReference>
<proteinExistence type="predicted"/>
<accession>A0A2U9SBB0</accession>
<dbReference type="InterPro" id="IPR052698">
    <property type="entry name" value="MoCofactor_Util/Proc"/>
</dbReference>
<dbReference type="InterPro" id="IPR014308">
    <property type="entry name" value="Xanthine_DH_XdhC"/>
</dbReference>
<dbReference type="OrthoDB" id="61481at2"/>
<dbReference type="Gene3D" id="3.40.50.720">
    <property type="entry name" value="NAD(P)-binding Rossmann-like Domain"/>
    <property type="match status" value="1"/>
</dbReference>
<keyword evidence="4" id="KW-1185">Reference proteome</keyword>
<evidence type="ECO:0000313" key="3">
    <source>
        <dbReference type="EMBL" id="AWU96271.1"/>
    </source>
</evidence>
<dbReference type="EMBL" id="CP029831">
    <property type="protein sequence ID" value="AWU96271.1"/>
    <property type="molecule type" value="Genomic_DNA"/>
</dbReference>
<dbReference type="Proteomes" id="UP000249605">
    <property type="component" value="Plasmid unnamed7"/>
</dbReference>
<protein>
    <submittedName>
        <fullName evidence="3">Xanthine dehydrogenase accessory protein XdhC</fullName>
    </submittedName>
</protein>
<dbReference type="RefSeq" id="WP_111069014.1">
    <property type="nucleotide sequence ID" value="NZ_CP029831.1"/>
</dbReference>
<dbReference type="InterPro" id="IPR027051">
    <property type="entry name" value="XdhC_Rossmann_dom"/>
</dbReference>
<evidence type="ECO:0000259" key="1">
    <source>
        <dbReference type="Pfam" id="PF02625"/>
    </source>
</evidence>
<sequence length="285" mass="29892">MTILSTTLSDWLSLGAPAILVTVAEARGSTPREEGAGMLVGREACAGTVGGGRLEWTAIATARRMLEDGTAAETLDLALGPATGQCCGGHVVLRLERADSGTVAALQERERRAREARPTLLLFGAGHVGRAMATAFAPLPLRLRWIDGRAQEFPGTIPAGVERILTDSPLDPLAEAPAGAGYLVLTHSHALDFEIAEAALRRGDAAYVGMIGSATKRAKFERWFRARGREAQALEGLTCPIGAALTGDKRPEVIAALAAAELLVALAKPLTASPRRPTPVRSVHS</sequence>
<feature type="domain" description="XdhC- CoxI" evidence="1">
    <location>
        <begin position="11"/>
        <end position="72"/>
    </location>
</feature>
<name>A0A2U9SBB0_9PROT</name>
<keyword evidence="3" id="KW-0614">Plasmid</keyword>
<dbReference type="InterPro" id="IPR003777">
    <property type="entry name" value="XdhC_CoxI"/>
</dbReference>
<evidence type="ECO:0000313" key="4">
    <source>
        <dbReference type="Proteomes" id="UP000249605"/>
    </source>
</evidence>
<dbReference type="InterPro" id="IPR036291">
    <property type="entry name" value="NAD(P)-bd_dom_sf"/>
</dbReference>
<organism evidence="3 4">
    <name type="scientific">Azospirillum ramasamyi</name>
    <dbReference type="NCBI Taxonomy" id="682998"/>
    <lineage>
        <taxon>Bacteria</taxon>
        <taxon>Pseudomonadati</taxon>
        <taxon>Pseudomonadota</taxon>
        <taxon>Alphaproteobacteria</taxon>
        <taxon>Rhodospirillales</taxon>
        <taxon>Azospirillaceae</taxon>
        <taxon>Azospirillum</taxon>
    </lineage>
</organism>
<feature type="domain" description="XdhC Rossmann" evidence="2">
    <location>
        <begin position="120"/>
        <end position="262"/>
    </location>
</feature>
<evidence type="ECO:0000259" key="2">
    <source>
        <dbReference type="Pfam" id="PF13478"/>
    </source>
</evidence>
<dbReference type="PANTHER" id="PTHR30388:SF6">
    <property type="entry name" value="XANTHINE DEHYDROGENASE SUBUNIT A-RELATED"/>
    <property type="match status" value="1"/>
</dbReference>